<keyword evidence="1" id="KW-0547">Nucleotide-binding</keyword>
<dbReference type="NCBIfam" id="TIGR00370">
    <property type="entry name" value="5-oxoprolinase subunit PxpB"/>
    <property type="match status" value="1"/>
</dbReference>
<evidence type="ECO:0000259" key="4">
    <source>
        <dbReference type="SMART" id="SM00796"/>
    </source>
</evidence>
<organism evidence="5 6">
    <name type="scientific">Pseudomonas neustonica</name>
    <dbReference type="NCBI Taxonomy" id="2487346"/>
    <lineage>
        <taxon>Bacteria</taxon>
        <taxon>Pseudomonadati</taxon>
        <taxon>Pseudomonadota</taxon>
        <taxon>Gammaproteobacteria</taxon>
        <taxon>Pseudomonadales</taxon>
        <taxon>Pseudomonadaceae</taxon>
        <taxon>Pseudomonas</taxon>
    </lineage>
</organism>
<evidence type="ECO:0000256" key="2">
    <source>
        <dbReference type="ARBA" id="ARBA00022801"/>
    </source>
</evidence>
<gene>
    <name evidence="5" type="primary">pxpB</name>
    <name evidence="5" type="ORF">EF096_06705</name>
</gene>
<dbReference type="PANTHER" id="PTHR34698:SF2">
    <property type="entry name" value="5-OXOPROLINASE SUBUNIT B"/>
    <property type="match status" value="1"/>
</dbReference>
<keyword evidence="6" id="KW-1185">Reference proteome</keyword>
<protein>
    <submittedName>
        <fullName evidence="5">5-oxoprolinase subunit PxpB</fullName>
        <ecNumber evidence="5">3.5.2.9</ecNumber>
    </submittedName>
</protein>
<dbReference type="GO" id="GO:0017168">
    <property type="term" value="F:5-oxoprolinase (ATP-hydrolyzing) activity"/>
    <property type="evidence" value="ECO:0007669"/>
    <property type="project" value="UniProtKB-EC"/>
</dbReference>
<feature type="domain" description="Carboxyltransferase" evidence="4">
    <location>
        <begin position="3"/>
        <end position="205"/>
    </location>
</feature>
<keyword evidence="2 5" id="KW-0378">Hydrolase</keyword>
<dbReference type="PANTHER" id="PTHR34698">
    <property type="entry name" value="5-OXOPROLINASE SUBUNIT B"/>
    <property type="match status" value="1"/>
</dbReference>
<evidence type="ECO:0000256" key="3">
    <source>
        <dbReference type="ARBA" id="ARBA00022840"/>
    </source>
</evidence>
<evidence type="ECO:0000313" key="6">
    <source>
        <dbReference type="Proteomes" id="UP000275199"/>
    </source>
</evidence>
<dbReference type="Proteomes" id="UP000275199">
    <property type="component" value="Unassembled WGS sequence"/>
</dbReference>
<dbReference type="InterPro" id="IPR029000">
    <property type="entry name" value="Cyclophilin-like_dom_sf"/>
</dbReference>
<dbReference type="Pfam" id="PF02682">
    <property type="entry name" value="CT_C_D"/>
    <property type="match status" value="1"/>
</dbReference>
<dbReference type="RefSeq" id="WP_123888852.1">
    <property type="nucleotide sequence ID" value="NZ_RKKU01000005.1"/>
</dbReference>
<dbReference type="EC" id="3.5.2.9" evidence="5"/>
<dbReference type="Gene3D" id="3.30.1360.40">
    <property type="match status" value="1"/>
</dbReference>
<dbReference type="Gene3D" id="2.40.100.10">
    <property type="entry name" value="Cyclophilin-like"/>
    <property type="match status" value="1"/>
</dbReference>
<dbReference type="EMBL" id="RKKU01000005">
    <property type="protein sequence ID" value="ROZ86419.1"/>
    <property type="molecule type" value="Genomic_DNA"/>
</dbReference>
<comment type="caution">
    <text evidence="5">The sequence shown here is derived from an EMBL/GenBank/DDBJ whole genome shotgun (WGS) entry which is preliminary data.</text>
</comment>
<sequence>MTPRIETIAIDSLMLRLFDQIDEANMPWLMAAAERLHAAFGAQLIDLVPSYTTLMLHYDCLELSEAQALERVQLALKGLQPLAMNASGQRHELPVWYHPSVGPDLQPLAHRAGCTAEQVIERHCSRDYPVFTLGFAPGFGYMGLVDPSIAAPRLATPRQRVPKGSVGIAERQTAVYPLVSPGGWNLIGRYPLALFDRERDGYSLLKPGDRVRFVAIDQPEFLRLGGDPTPMEPTP</sequence>
<dbReference type="InterPro" id="IPR010016">
    <property type="entry name" value="PxpB"/>
</dbReference>
<dbReference type="SMART" id="SM00796">
    <property type="entry name" value="AHS1"/>
    <property type="match status" value="1"/>
</dbReference>
<evidence type="ECO:0000256" key="1">
    <source>
        <dbReference type="ARBA" id="ARBA00022741"/>
    </source>
</evidence>
<dbReference type="SUPFAM" id="SSF50891">
    <property type="entry name" value="Cyclophilin-like"/>
    <property type="match status" value="1"/>
</dbReference>
<dbReference type="InterPro" id="IPR003833">
    <property type="entry name" value="CT_C_D"/>
</dbReference>
<evidence type="ECO:0000313" key="5">
    <source>
        <dbReference type="EMBL" id="ROZ86419.1"/>
    </source>
</evidence>
<dbReference type="SUPFAM" id="SSF160467">
    <property type="entry name" value="PH0987 N-terminal domain-like"/>
    <property type="match status" value="1"/>
</dbReference>
<name>A0ABX9XML5_9PSED</name>
<accession>A0ABX9XML5</accession>
<keyword evidence="3" id="KW-0067">ATP-binding</keyword>
<reference evidence="5 6" key="1">
    <citation type="submission" date="2018-11" db="EMBL/GenBank/DDBJ databases">
        <authorList>
            <person name="Jang G.I."/>
            <person name="Hwang C.Y."/>
        </authorList>
    </citation>
    <scope>NUCLEOTIDE SEQUENCE [LARGE SCALE GENOMIC DNA]</scope>
    <source>
        <strain evidence="5 6">SSM26</strain>
    </source>
</reference>
<proteinExistence type="predicted"/>